<dbReference type="AlphaFoldDB" id="E2ZJF5"/>
<feature type="non-terminal residue" evidence="2">
    <location>
        <position position="1"/>
    </location>
</feature>
<sequence>EKSADFSEAQRIIIEFPLKQPKRTRRLFPIVLLHSGKNKSSQHRGKEDKAVLAAV</sequence>
<evidence type="ECO:0000313" key="2">
    <source>
        <dbReference type="EMBL" id="EFQ06674.1"/>
    </source>
</evidence>
<feature type="region of interest" description="Disordered" evidence="1">
    <location>
        <begin position="36"/>
        <end position="55"/>
    </location>
</feature>
<accession>E2ZJF5</accession>
<reference evidence="2 3" key="1">
    <citation type="submission" date="2010-08" db="EMBL/GenBank/DDBJ databases">
        <authorList>
            <person name="Weinstock G."/>
            <person name="Sodergren E."/>
            <person name="Clifton S."/>
            <person name="Fulton L."/>
            <person name="Fulton B."/>
            <person name="Courtney L."/>
            <person name="Fronick C."/>
            <person name="Harrison M."/>
            <person name="Strong C."/>
            <person name="Farmer C."/>
            <person name="Delahaunty K."/>
            <person name="Markovic C."/>
            <person name="Hall O."/>
            <person name="Minx P."/>
            <person name="Tomlinson C."/>
            <person name="Mitreva M."/>
            <person name="Hou S."/>
            <person name="Chen J."/>
            <person name="Wollam A."/>
            <person name="Pepin K.H."/>
            <person name="Johnson M."/>
            <person name="Bhonagiri V."/>
            <person name="Zhang X."/>
            <person name="Suruliraj S."/>
            <person name="Warren W."/>
            <person name="Chinwalla A."/>
            <person name="Mardis E.R."/>
            <person name="Wilson R.K."/>
        </authorList>
    </citation>
    <scope>NUCLEOTIDE SEQUENCE [LARGE SCALE GENOMIC DNA]</scope>
    <source>
        <strain evidence="2 3">KLE1255</strain>
    </source>
</reference>
<feature type="compositionally biased region" description="Basic and acidic residues" evidence="1">
    <location>
        <begin position="44"/>
        <end position="55"/>
    </location>
</feature>
<evidence type="ECO:0000256" key="1">
    <source>
        <dbReference type="SAM" id="MobiDB-lite"/>
    </source>
</evidence>
<name>E2ZJF5_9FIRM</name>
<organism evidence="2 3">
    <name type="scientific">Faecalibacterium cf. prausnitzii KLE1255</name>
    <dbReference type="NCBI Taxonomy" id="748224"/>
    <lineage>
        <taxon>Bacteria</taxon>
        <taxon>Bacillati</taxon>
        <taxon>Bacillota</taxon>
        <taxon>Clostridia</taxon>
        <taxon>Eubacteriales</taxon>
        <taxon>Oscillospiraceae</taxon>
        <taxon>Faecalibacterium</taxon>
    </lineage>
</organism>
<dbReference type="Proteomes" id="UP000006028">
    <property type="component" value="Unassembled WGS sequence"/>
</dbReference>
<protein>
    <submittedName>
        <fullName evidence="2">Uncharacterized protein</fullName>
    </submittedName>
</protein>
<comment type="caution">
    <text evidence="2">The sequence shown here is derived from an EMBL/GenBank/DDBJ whole genome shotgun (WGS) entry which is preliminary data.</text>
</comment>
<evidence type="ECO:0000313" key="3">
    <source>
        <dbReference type="Proteomes" id="UP000006028"/>
    </source>
</evidence>
<gene>
    <name evidence="2" type="ORF">HMPREF9436_01803</name>
</gene>
<dbReference type="EMBL" id="AECU01000146">
    <property type="protein sequence ID" value="EFQ06674.1"/>
    <property type="molecule type" value="Genomic_DNA"/>
</dbReference>
<dbReference type="HOGENOM" id="CLU_3018824_0_0_9"/>
<proteinExistence type="predicted"/>